<dbReference type="InterPro" id="IPR025313">
    <property type="entry name" value="SPB4-like_CTE"/>
</dbReference>
<accession>A0A1C6XFG5</accession>
<keyword evidence="1 6" id="KW-0547">Nucleotide-binding</keyword>
<name>A0A1C6XFG5_PLACU</name>
<comment type="similarity">
    <text evidence="6">Belongs to the DEAD box helicase family.</text>
</comment>
<gene>
    <name evidence="10" type="primary">SPB4</name>
    <name evidence="10" type="ORF">PCHAJ_000243500</name>
</gene>
<dbReference type="CDD" id="cd18787">
    <property type="entry name" value="SF2_C_DEAD"/>
    <property type="match status" value="1"/>
</dbReference>
<feature type="compositionally biased region" description="Basic and acidic residues" evidence="7">
    <location>
        <begin position="205"/>
        <end position="219"/>
    </location>
</feature>
<evidence type="ECO:0000256" key="4">
    <source>
        <dbReference type="ARBA" id="ARBA00022840"/>
    </source>
</evidence>
<dbReference type="EMBL" id="LT608176">
    <property type="protein sequence ID" value="SCM02582.1"/>
    <property type="molecule type" value="Genomic_DNA"/>
</dbReference>
<evidence type="ECO:0000256" key="1">
    <source>
        <dbReference type="ARBA" id="ARBA00022741"/>
    </source>
</evidence>
<sequence>MTEIEEDPKTKERGKKPFTNLNLDNSIVFSLFIQKYFYCAKIQEISIPHILKKNENVLLQSETGTGKTLCFVIPILQTLVNYKKQIFKNQISITSEKSYKEKTECNPDDTHIDDTTKASDFFYDENSINSIYDYFQKCEITKCKSIPFNINVDKFISYNINNNIIQNQDNTNKEGLLTKGKINTPFEEETKLITNADPGIEQNENEVKSSDPKDGEKYEDSAKCSTQFNISEIVAIKEDSEICHNANRNKEKGIDVNTIIITPTRELCIQIYNVINNFIFFIRLYFSNKYNVDLKILDKDNFFISNLLFRGAVKIEDDIKVLENEKKKNNTFQIITATPGKLANLFKEYDNLFNTSKLKYFILDEGDKLLEESYINYVKDVVNNINSNDYITCICSATCLYEDKICSLFPSGLKKRKPFRIIVNPKEGENGQQSDLNAISPSRVYLNDNKQDNDHDNGNITTTFAMSNQIENYYIVLRNIDKFFFLFKFLNTVLSNGETAIVFFPTCFCVDYYFHMFKSIFNIKNLYSNDEENLFEKLIKLNKLYNNICTDDEMLVFSKMICYIQNYIGKNKINFLKIHRKMKDKKRISAYNKITNNKKFSKKKNVIFCTDVMSRGININIQWVINYDVPNKNMTYIHRSGRTGRFDKTGKNIIFINKKEKEYLYFLKSKKVSIYNFKKTDMFQNMIKYESTIIKTEEHLNKEALKLANRNSDCISFLEKKKFFTNLDTINNQSKAKKGKKNKKDIPEDGKEKTDNAKKETLKRQNIILPNNIITIFLKLIIFYAIENREMFNLSTKAFLSYIEFYKNHQLNFLFPFNKLNISHLCHTFALVKIPKFKEKEKVKNFKSFDINVYDIPYKNSEKEKKRLENKKKKDEEEKEKILKKEQAPPPEKNKNDKNKKKRKTIVQRKHEKRELDQNEIDSLFFEENLFKKLKKKKITDEEYDRLLGIDDLDKLFTSNPSKKNTQIVKTTILQNSNKKKSKKKQKVYNLKVKKVKKNSKRRR</sequence>
<feature type="domain" description="Helicase ATP-binding" evidence="8">
    <location>
        <begin position="258"/>
        <end position="417"/>
    </location>
</feature>
<dbReference type="EC" id="3.6.4.13" evidence="6"/>
<feature type="region of interest" description="Disordered" evidence="7">
    <location>
        <begin position="197"/>
        <end position="219"/>
    </location>
</feature>
<feature type="domain" description="Helicase C-terminal" evidence="9">
    <location>
        <begin position="522"/>
        <end position="694"/>
    </location>
</feature>
<dbReference type="SMART" id="SM01178">
    <property type="entry name" value="DUF4217"/>
    <property type="match status" value="1"/>
</dbReference>
<feature type="region of interest" description="Disordered" evidence="7">
    <location>
        <begin position="974"/>
        <end position="1004"/>
    </location>
</feature>
<dbReference type="PROSITE" id="PS51194">
    <property type="entry name" value="HELICASE_CTER"/>
    <property type="match status" value="1"/>
</dbReference>
<feature type="region of interest" description="Disordered" evidence="7">
    <location>
        <begin position="735"/>
        <end position="757"/>
    </location>
</feature>
<dbReference type="GO" id="GO:0005524">
    <property type="term" value="F:ATP binding"/>
    <property type="evidence" value="ECO:0007669"/>
    <property type="project" value="UniProtKB-UniRule"/>
</dbReference>
<dbReference type="GO" id="GO:0003724">
    <property type="term" value="F:RNA helicase activity"/>
    <property type="evidence" value="ECO:0007669"/>
    <property type="project" value="UniProtKB-EC"/>
</dbReference>
<reference evidence="10 11" key="1">
    <citation type="submission" date="2016-08" db="EMBL/GenBank/DDBJ databases">
        <authorList>
            <consortium name="Pathogen Informatics"/>
        </authorList>
    </citation>
    <scope>NUCLEOTIDE SEQUENCE [LARGE SCALE GENOMIC DNA]</scope>
    <source>
        <strain evidence="10 11">AJ</strain>
    </source>
</reference>
<dbReference type="PROSITE" id="PS51192">
    <property type="entry name" value="HELICASE_ATP_BIND_1"/>
    <property type="match status" value="1"/>
</dbReference>
<dbReference type="InterPro" id="IPR014001">
    <property type="entry name" value="Helicase_ATP-bd"/>
</dbReference>
<dbReference type="Proteomes" id="UP000507163">
    <property type="component" value="Chromosome 10"/>
</dbReference>
<comment type="domain">
    <text evidence="6">The Q motif is unique to and characteristic of the DEAD box family of RNA helicases and controls ATP binding and hydrolysis.</text>
</comment>
<protein>
    <recommendedName>
        <fullName evidence="6">ATP-dependent RNA helicase</fullName>
        <ecNumber evidence="6">3.6.4.13</ecNumber>
    </recommendedName>
</protein>
<feature type="compositionally biased region" description="Basic residues" evidence="7">
    <location>
        <begin position="978"/>
        <end position="1004"/>
    </location>
</feature>
<evidence type="ECO:0000256" key="6">
    <source>
        <dbReference type="RuleBase" id="RU365068"/>
    </source>
</evidence>
<dbReference type="GO" id="GO:0016787">
    <property type="term" value="F:hydrolase activity"/>
    <property type="evidence" value="ECO:0007669"/>
    <property type="project" value="UniProtKB-KW"/>
</dbReference>
<feature type="region of interest" description="Disordered" evidence="7">
    <location>
        <begin position="865"/>
        <end position="913"/>
    </location>
</feature>
<evidence type="ECO:0000256" key="5">
    <source>
        <dbReference type="ARBA" id="ARBA00022884"/>
    </source>
</evidence>
<keyword evidence="3 6" id="KW-0347">Helicase</keyword>
<dbReference type="Gene3D" id="3.40.50.300">
    <property type="entry name" value="P-loop containing nucleotide triphosphate hydrolases"/>
    <property type="match status" value="3"/>
</dbReference>
<proteinExistence type="inferred from homology"/>
<dbReference type="InterPro" id="IPR011545">
    <property type="entry name" value="DEAD/DEAH_box_helicase_dom"/>
</dbReference>
<keyword evidence="2 6" id="KW-0378">Hydrolase</keyword>
<dbReference type="AlphaFoldDB" id="A0A1C6XFG5"/>
<organism evidence="10 11">
    <name type="scientific">Plasmodium chabaudi chabaudi</name>
    <dbReference type="NCBI Taxonomy" id="31271"/>
    <lineage>
        <taxon>Eukaryota</taxon>
        <taxon>Sar</taxon>
        <taxon>Alveolata</taxon>
        <taxon>Apicomplexa</taxon>
        <taxon>Aconoidasida</taxon>
        <taxon>Haemosporida</taxon>
        <taxon>Plasmodiidae</taxon>
        <taxon>Plasmodium</taxon>
        <taxon>Plasmodium (Vinckeia)</taxon>
    </lineage>
</organism>
<dbReference type="SUPFAM" id="SSF52540">
    <property type="entry name" value="P-loop containing nucleoside triphosphate hydrolases"/>
    <property type="match status" value="2"/>
</dbReference>
<evidence type="ECO:0000259" key="9">
    <source>
        <dbReference type="PROSITE" id="PS51194"/>
    </source>
</evidence>
<evidence type="ECO:0000256" key="7">
    <source>
        <dbReference type="SAM" id="MobiDB-lite"/>
    </source>
</evidence>
<keyword evidence="5 6" id="KW-0694">RNA-binding</keyword>
<dbReference type="Pfam" id="PF00271">
    <property type="entry name" value="Helicase_C"/>
    <property type="match status" value="1"/>
</dbReference>
<dbReference type="Pfam" id="PF00270">
    <property type="entry name" value="DEAD"/>
    <property type="match status" value="2"/>
</dbReference>
<dbReference type="InterPro" id="IPR027417">
    <property type="entry name" value="P-loop_NTPase"/>
</dbReference>
<evidence type="ECO:0000313" key="11">
    <source>
        <dbReference type="Proteomes" id="UP000507163"/>
    </source>
</evidence>
<keyword evidence="4 6" id="KW-0067">ATP-binding</keyword>
<dbReference type="PANTHER" id="PTHR24031">
    <property type="entry name" value="RNA HELICASE"/>
    <property type="match status" value="1"/>
</dbReference>
<evidence type="ECO:0000259" key="8">
    <source>
        <dbReference type="PROSITE" id="PS51192"/>
    </source>
</evidence>
<feature type="compositionally biased region" description="Basic and acidic residues" evidence="7">
    <location>
        <begin position="744"/>
        <end position="757"/>
    </location>
</feature>
<dbReference type="InterPro" id="IPR001650">
    <property type="entry name" value="Helicase_C-like"/>
</dbReference>
<comment type="function">
    <text evidence="6">RNA helicase.</text>
</comment>
<dbReference type="SMART" id="SM00490">
    <property type="entry name" value="HELICc"/>
    <property type="match status" value="1"/>
</dbReference>
<evidence type="ECO:0000313" key="10">
    <source>
        <dbReference type="EMBL" id="SCM02582.1"/>
    </source>
</evidence>
<feature type="compositionally biased region" description="Basic residues" evidence="7">
    <location>
        <begin position="898"/>
        <end position="912"/>
    </location>
</feature>
<dbReference type="GO" id="GO:0003723">
    <property type="term" value="F:RNA binding"/>
    <property type="evidence" value="ECO:0007669"/>
    <property type="project" value="UniProtKB-UniRule"/>
</dbReference>
<comment type="catalytic activity">
    <reaction evidence="6">
        <text>ATP + H2O = ADP + phosphate + H(+)</text>
        <dbReference type="Rhea" id="RHEA:13065"/>
        <dbReference type="ChEBI" id="CHEBI:15377"/>
        <dbReference type="ChEBI" id="CHEBI:15378"/>
        <dbReference type="ChEBI" id="CHEBI:30616"/>
        <dbReference type="ChEBI" id="CHEBI:43474"/>
        <dbReference type="ChEBI" id="CHEBI:456216"/>
        <dbReference type="EC" id="3.6.4.13"/>
    </reaction>
</comment>
<dbReference type="Pfam" id="PF13959">
    <property type="entry name" value="CTE_SPB4"/>
    <property type="match status" value="1"/>
</dbReference>
<evidence type="ECO:0000256" key="3">
    <source>
        <dbReference type="ARBA" id="ARBA00022806"/>
    </source>
</evidence>
<feature type="compositionally biased region" description="Basic and acidic residues" evidence="7">
    <location>
        <begin position="865"/>
        <end position="897"/>
    </location>
</feature>
<dbReference type="SMART" id="SM00487">
    <property type="entry name" value="DEXDc"/>
    <property type="match status" value="1"/>
</dbReference>
<evidence type="ECO:0000256" key="2">
    <source>
        <dbReference type="ARBA" id="ARBA00022801"/>
    </source>
</evidence>